<accession>A0A9W3WZ59</accession>
<dbReference type="PANTHER" id="PTHR11373:SF41">
    <property type="entry name" value="METAL-DEPENDENT PHOSPHOHYDROLASE"/>
    <property type="match status" value="1"/>
</dbReference>
<evidence type="ECO:0000313" key="2">
    <source>
        <dbReference type="EMBL" id="ANS46694.1"/>
    </source>
</evidence>
<dbReference type="EMBL" id="CP015350">
    <property type="protein sequence ID" value="ANS46694.1"/>
    <property type="molecule type" value="Genomic_DNA"/>
</dbReference>
<dbReference type="Gene3D" id="1.10.3210.10">
    <property type="entry name" value="Hypothetical protein af1432"/>
    <property type="match status" value="1"/>
</dbReference>
<sequence length="333" mass="38531">MIISDVLYGEYEVDQVVEELISSKSMQRLKGIHQAGASYLMNEKWNVTRFDYSVGVMLLVKKLGGSVEEQIAGLLHDVSHTAFSHVIDYVFDNEDESYHEEIFSSVVKNSEIPAILAKHGYNYEDILLDDSKWTLLERSAPELCADRVDYTLRDMHTYGYISLEEVHSFLEDVIAVEGKMVLQSIEMAEWFTETYYKEVIDFFMKPMNIYGNDMLAKMLKVALHKRIIHADDFLLEDEELISKLQQCNDSEVHALLRKVHPNVKVKEARDDYDLYQKNKVRLIDPPLLREGEVVQSSVVSEKIKQMSEVAYEKAVRGMYVKVISNKKEVAHRF</sequence>
<dbReference type="InterPro" id="IPR050135">
    <property type="entry name" value="dGTPase-like"/>
</dbReference>
<dbReference type="Pfam" id="PF01966">
    <property type="entry name" value="HD"/>
    <property type="match status" value="1"/>
</dbReference>
<evidence type="ECO:0000313" key="3">
    <source>
        <dbReference type="Proteomes" id="UP000092743"/>
    </source>
</evidence>
<dbReference type="GO" id="GO:0008832">
    <property type="term" value="F:dGTPase activity"/>
    <property type="evidence" value="ECO:0007669"/>
    <property type="project" value="TreeGrafter"/>
</dbReference>
<dbReference type="RefSeq" id="WP_065482543.1">
    <property type="nucleotide sequence ID" value="NZ_CP015350.1"/>
</dbReference>
<evidence type="ECO:0000259" key="1">
    <source>
        <dbReference type="Pfam" id="PF01966"/>
    </source>
</evidence>
<dbReference type="SUPFAM" id="SSF109604">
    <property type="entry name" value="HD-domain/PDEase-like"/>
    <property type="match status" value="1"/>
</dbReference>
<protein>
    <submittedName>
        <fullName evidence="2">Metal-dependent phosphohydrolase</fullName>
    </submittedName>
</protein>
<organism evidence="2 3">
    <name type="scientific">Bacillus thuringiensis</name>
    <dbReference type="NCBI Taxonomy" id="1428"/>
    <lineage>
        <taxon>Bacteria</taxon>
        <taxon>Bacillati</taxon>
        <taxon>Bacillota</taxon>
        <taxon>Bacilli</taxon>
        <taxon>Bacillales</taxon>
        <taxon>Bacillaceae</taxon>
        <taxon>Bacillus</taxon>
        <taxon>Bacillus cereus group</taxon>
    </lineage>
</organism>
<dbReference type="InterPro" id="IPR003607">
    <property type="entry name" value="HD/PDEase_dom"/>
</dbReference>
<reference evidence="2 3" key="1">
    <citation type="submission" date="2016-04" db="EMBL/GenBank/DDBJ databases">
        <title>High quality genome of the nematocidal Bacillus thuringiensis MYBT18246.</title>
        <authorList>
            <person name="Hollensteiner J."/>
            <person name="Poehlein A."/>
            <person name="Sproeer C."/>
            <person name="Bunk B."/>
            <person name="Rosenstiel P."/>
            <person name="Schulenburg H."/>
            <person name="Liesegang H."/>
        </authorList>
    </citation>
    <scope>NUCLEOTIDE SEQUENCE [LARGE SCALE GENOMIC DNA]</scope>
    <source>
        <strain evidence="2 3">MYBT18246</strain>
    </source>
</reference>
<dbReference type="FunFam" id="1.10.3210.10:FF:000026">
    <property type="entry name" value="Metal-dependent phosphohydrolase"/>
    <property type="match status" value="1"/>
</dbReference>
<proteinExistence type="predicted"/>
<dbReference type="GO" id="GO:0006203">
    <property type="term" value="P:dGTP catabolic process"/>
    <property type="evidence" value="ECO:0007669"/>
    <property type="project" value="TreeGrafter"/>
</dbReference>
<name>A0A9W3WZ59_BACTU</name>
<dbReference type="InterPro" id="IPR006674">
    <property type="entry name" value="HD_domain"/>
</dbReference>
<dbReference type="Proteomes" id="UP000092743">
    <property type="component" value="Chromosome"/>
</dbReference>
<dbReference type="PANTHER" id="PTHR11373">
    <property type="entry name" value="DEOXYNUCLEOSIDE TRIPHOSPHATE TRIPHOSPHOHYDROLASE"/>
    <property type="match status" value="1"/>
</dbReference>
<dbReference type="AlphaFoldDB" id="A0A9W3WZ59"/>
<feature type="domain" description="HD" evidence="1">
    <location>
        <begin position="53"/>
        <end position="116"/>
    </location>
</feature>
<gene>
    <name evidence="2" type="ORF">BT246_12990</name>
</gene>
<dbReference type="CDD" id="cd00077">
    <property type="entry name" value="HDc"/>
    <property type="match status" value="1"/>
</dbReference>